<dbReference type="AlphaFoldDB" id="A0A5B0E9P4"/>
<dbReference type="InterPro" id="IPR045024">
    <property type="entry name" value="NDH-2"/>
</dbReference>
<comment type="caution">
    <text evidence="8">The sequence shown here is derived from an EMBL/GenBank/DDBJ whole genome shotgun (WGS) entry which is preliminary data.</text>
</comment>
<dbReference type="SUPFAM" id="SSF51905">
    <property type="entry name" value="FAD/NAD(P)-binding domain"/>
    <property type="match status" value="1"/>
</dbReference>
<name>A0A5B0E9P4_9MICC</name>
<evidence type="ECO:0000256" key="4">
    <source>
        <dbReference type="ARBA" id="ARBA00023002"/>
    </source>
</evidence>
<dbReference type="PANTHER" id="PTHR43706:SF45">
    <property type="entry name" value="NADH DEHYDROGENASE-LIKE PROTEIN RV1812C"/>
    <property type="match status" value="1"/>
</dbReference>
<evidence type="ECO:0000259" key="7">
    <source>
        <dbReference type="Pfam" id="PF07992"/>
    </source>
</evidence>
<dbReference type="PANTHER" id="PTHR43706">
    <property type="entry name" value="NADH DEHYDROGENASE"/>
    <property type="match status" value="1"/>
</dbReference>
<evidence type="ECO:0000313" key="9">
    <source>
        <dbReference type="Proteomes" id="UP000323856"/>
    </source>
</evidence>
<dbReference type="InterPro" id="IPR036188">
    <property type="entry name" value="FAD/NAD-bd_sf"/>
</dbReference>
<evidence type="ECO:0000256" key="6">
    <source>
        <dbReference type="SAM" id="Phobius"/>
    </source>
</evidence>
<dbReference type="InterPro" id="IPR023753">
    <property type="entry name" value="FAD/NAD-binding_dom"/>
</dbReference>
<dbReference type="Pfam" id="PF07992">
    <property type="entry name" value="Pyr_redox_2"/>
    <property type="match status" value="1"/>
</dbReference>
<organism evidence="8 9">
    <name type="scientific">Paeniglutamicibacter gangotriensis</name>
    <dbReference type="NCBI Taxonomy" id="254787"/>
    <lineage>
        <taxon>Bacteria</taxon>
        <taxon>Bacillati</taxon>
        <taxon>Actinomycetota</taxon>
        <taxon>Actinomycetes</taxon>
        <taxon>Micrococcales</taxon>
        <taxon>Micrococcaceae</taxon>
        <taxon>Paeniglutamicibacter</taxon>
    </lineage>
</organism>
<evidence type="ECO:0000313" key="8">
    <source>
        <dbReference type="EMBL" id="KAA0975737.1"/>
    </source>
</evidence>
<keyword evidence="3" id="KW-0274">FAD</keyword>
<feature type="domain" description="FAD/NAD(P)-binding" evidence="7">
    <location>
        <begin position="7"/>
        <end position="338"/>
    </location>
</feature>
<keyword evidence="2" id="KW-0285">Flavoprotein</keyword>
<keyword evidence="4" id="KW-0560">Oxidoreductase</keyword>
<evidence type="ECO:0000256" key="1">
    <source>
        <dbReference type="ARBA" id="ARBA00005272"/>
    </source>
</evidence>
<gene>
    <name evidence="8" type="ORF">FQ154_13080</name>
</gene>
<keyword evidence="6" id="KW-1133">Transmembrane helix</keyword>
<dbReference type="Gene3D" id="3.50.50.100">
    <property type="match status" value="1"/>
</dbReference>
<evidence type="ECO:0000256" key="5">
    <source>
        <dbReference type="ARBA" id="ARBA00023027"/>
    </source>
</evidence>
<accession>A0A5B0E9P4</accession>
<keyword evidence="6" id="KW-0812">Transmembrane</keyword>
<dbReference type="PRINTS" id="PR00368">
    <property type="entry name" value="FADPNR"/>
</dbReference>
<dbReference type="Proteomes" id="UP000323856">
    <property type="component" value="Unassembled WGS sequence"/>
</dbReference>
<keyword evidence="6" id="KW-0472">Membrane</keyword>
<dbReference type="GO" id="GO:0003954">
    <property type="term" value="F:NADH dehydrogenase activity"/>
    <property type="evidence" value="ECO:0007669"/>
    <property type="project" value="InterPro"/>
</dbReference>
<evidence type="ECO:0000256" key="3">
    <source>
        <dbReference type="ARBA" id="ARBA00022827"/>
    </source>
</evidence>
<keyword evidence="5" id="KW-0520">NAD</keyword>
<sequence>MSVSKPHVLILGGGYVGLYTAWGLRKRSRSVPMRITLVEPNAYMTYQPLLPEVAGGEIDPRNVTVQLSRALRGVHVVRGRLQNLDSAGKSATIAEADGATSTLEYDHVVFAVGSITRTFPTPGLEENAIGFKTVEEALFLRDRVLENIARAAATQDPAERAKALTFVFIGGGYTGVEAIAELSDLAKIAIRMYPRLDASDLNWVLVEAADKVAVEVGPELSAWTLQHLRRRGIDVRLQTTLKSCIDGNVVLSDGAEFAADAIVWTAGMKPNPVLDATDVPRGPKGHVNADARLRVIREDGSIVEGAWAAGDNAQVPDLTAQKQPAYYPPNAQNAVRQAKLLAANIAAQLNGQEPVEYRYKSLGTLANYGIGQGAAVVRGIPLKGLPAWLVARAYHGAAMPTLARKYRVFAGWAVNLFAPRDVTSMSAAREPRRTFVAGIHAQKMAQEPEKGK</sequence>
<dbReference type="RefSeq" id="WP_149620067.1">
    <property type="nucleotide sequence ID" value="NZ_VOBL01000014.1"/>
</dbReference>
<dbReference type="EMBL" id="VOBL01000014">
    <property type="protein sequence ID" value="KAA0975737.1"/>
    <property type="molecule type" value="Genomic_DNA"/>
</dbReference>
<comment type="similarity">
    <text evidence="1">Belongs to the NADH dehydrogenase family.</text>
</comment>
<protein>
    <submittedName>
        <fullName evidence="8">Pyridine nucleotide-disulfide oxidoreductase</fullName>
    </submittedName>
</protein>
<evidence type="ECO:0000256" key="2">
    <source>
        <dbReference type="ARBA" id="ARBA00022630"/>
    </source>
</evidence>
<reference evidence="8 9" key="1">
    <citation type="submission" date="2019-07" db="EMBL/GenBank/DDBJ databases">
        <title>Analysis of the biochemical properties, biological activity and biotechnological potential of siderophores and biosurfactants produced by Antarctic psychrotolerant bacteria.</title>
        <authorList>
            <person name="Styczynski M."/>
            <person name="Krucon T."/>
            <person name="Decewicz P."/>
            <person name="Dziewit L."/>
        </authorList>
    </citation>
    <scope>NUCLEOTIDE SEQUENCE [LARGE SCALE GENOMIC DNA]</scope>
    <source>
        <strain evidence="8 9">ANT_H27</strain>
    </source>
</reference>
<dbReference type="OrthoDB" id="9781621at2"/>
<feature type="transmembrane region" description="Helical" evidence="6">
    <location>
        <begin position="6"/>
        <end position="24"/>
    </location>
</feature>
<proteinExistence type="inferred from homology"/>